<name>A0A2U1CSY2_9GAMM</name>
<sequence length="204" mass="22909">MHAEISEGLFAAYLDDFNIRFERHYPVSGNSNVDFRVETSSVVLCDVKEVRDSRSKTGNEIDAFSHIREDLRDLRKKFKKTKPSDPVVLVTMNFSSNFFTALTVARAMLGDVGVEFFNGTRSEMNHLPRGNAALTKQGNTSISGVVVFDPECGNHRYFTNPFASNPLQEGFFPGIDEIKLSRDAGEEQLVGLSKIMWWQYAGAK</sequence>
<dbReference type="RefSeq" id="WP_133243143.1">
    <property type="nucleotide sequence ID" value="NZ_QEKQ01000019.1"/>
</dbReference>
<evidence type="ECO:0000313" key="2">
    <source>
        <dbReference type="Proteomes" id="UP000245887"/>
    </source>
</evidence>
<gene>
    <name evidence="1" type="ORF">C8D92_1193</name>
</gene>
<comment type="caution">
    <text evidence="1">The sequence shown here is derived from an EMBL/GenBank/DDBJ whole genome shotgun (WGS) entry which is preliminary data.</text>
</comment>
<protein>
    <submittedName>
        <fullName evidence="1">Uncharacterized protein</fullName>
    </submittedName>
</protein>
<reference evidence="1 2" key="1">
    <citation type="submission" date="2018-04" db="EMBL/GenBank/DDBJ databases">
        <title>Genomic Encyclopedia of Type Strains, Phase IV (KMG-IV): sequencing the most valuable type-strain genomes for metagenomic binning, comparative biology and taxonomic classification.</title>
        <authorList>
            <person name="Goeker M."/>
        </authorList>
    </citation>
    <scope>NUCLEOTIDE SEQUENCE [LARGE SCALE GENOMIC DNA]</scope>
    <source>
        <strain evidence="1 2">DSM 28688</strain>
    </source>
</reference>
<dbReference type="Proteomes" id="UP000245887">
    <property type="component" value="Unassembled WGS sequence"/>
</dbReference>
<evidence type="ECO:0000313" key="1">
    <source>
        <dbReference type="EMBL" id="PVY69218.1"/>
    </source>
</evidence>
<proteinExistence type="predicted"/>
<dbReference type="AlphaFoldDB" id="A0A2U1CSY2"/>
<dbReference type="EMBL" id="QEKQ01000019">
    <property type="protein sequence ID" value="PVY69218.1"/>
    <property type="molecule type" value="Genomic_DNA"/>
</dbReference>
<organism evidence="1 2">
    <name type="scientific">Tamilnaduibacter salinus</name>
    <dbReference type="NCBI Taxonomy" id="1484056"/>
    <lineage>
        <taxon>Bacteria</taxon>
        <taxon>Pseudomonadati</taxon>
        <taxon>Pseudomonadota</taxon>
        <taxon>Gammaproteobacteria</taxon>
        <taxon>Pseudomonadales</taxon>
        <taxon>Marinobacteraceae</taxon>
        <taxon>Tamilnaduibacter</taxon>
    </lineage>
</organism>
<accession>A0A2U1CSY2</accession>